<evidence type="ECO:0000313" key="1">
    <source>
        <dbReference type="EMBL" id="MBW4548778.1"/>
    </source>
</evidence>
<sequence length="72" mass="7751">MHPDNCPLPHGEGFLFWKQSVRVCNIFICPDPAALKVKGLNFAGNNVTQQVSKACFGGVEVGRFANSGDLCV</sequence>
<reference evidence="1" key="2">
    <citation type="journal article" date="2022" name="Microbiol. Resour. Announc.">
        <title>Metagenome Sequencing to Explore Phylogenomics of Terrestrial Cyanobacteria.</title>
        <authorList>
            <person name="Ward R.D."/>
            <person name="Stajich J.E."/>
            <person name="Johansen J.R."/>
            <person name="Huntemann M."/>
            <person name="Clum A."/>
            <person name="Foster B."/>
            <person name="Foster B."/>
            <person name="Roux S."/>
            <person name="Palaniappan K."/>
            <person name="Varghese N."/>
            <person name="Mukherjee S."/>
            <person name="Reddy T.B.K."/>
            <person name="Daum C."/>
            <person name="Copeland A."/>
            <person name="Chen I.A."/>
            <person name="Ivanova N.N."/>
            <person name="Kyrpides N.C."/>
            <person name="Shapiro N."/>
            <person name="Eloe-Fadrosh E.A."/>
            <person name="Pietrasiak N."/>
        </authorList>
    </citation>
    <scope>NUCLEOTIDE SEQUENCE</scope>
    <source>
        <strain evidence="1">CPER-KK1</strain>
    </source>
</reference>
<reference evidence="1" key="1">
    <citation type="submission" date="2021-05" db="EMBL/GenBank/DDBJ databases">
        <authorList>
            <person name="Pietrasiak N."/>
            <person name="Ward R."/>
            <person name="Stajich J.E."/>
            <person name="Kurbessoian T."/>
        </authorList>
    </citation>
    <scope>NUCLEOTIDE SEQUENCE</scope>
    <source>
        <strain evidence="1">CPER-KK1</strain>
    </source>
</reference>
<accession>A0A951PS79</accession>
<dbReference type="Proteomes" id="UP000753908">
    <property type="component" value="Unassembled WGS sequence"/>
</dbReference>
<dbReference type="EMBL" id="JAHHIF010000071">
    <property type="protein sequence ID" value="MBW4548778.1"/>
    <property type="molecule type" value="Genomic_DNA"/>
</dbReference>
<evidence type="ECO:0000313" key="2">
    <source>
        <dbReference type="Proteomes" id="UP000753908"/>
    </source>
</evidence>
<gene>
    <name evidence="1" type="ORF">KME25_30885</name>
</gene>
<organism evidence="1 2">
    <name type="scientific">Symplocastrum torsivum CPER-KK1</name>
    <dbReference type="NCBI Taxonomy" id="450513"/>
    <lineage>
        <taxon>Bacteria</taxon>
        <taxon>Bacillati</taxon>
        <taxon>Cyanobacteriota</taxon>
        <taxon>Cyanophyceae</taxon>
        <taxon>Oscillatoriophycideae</taxon>
        <taxon>Oscillatoriales</taxon>
        <taxon>Microcoleaceae</taxon>
        <taxon>Symplocastrum</taxon>
    </lineage>
</organism>
<name>A0A951PS79_9CYAN</name>
<proteinExistence type="predicted"/>
<dbReference type="AlphaFoldDB" id="A0A951PS79"/>
<comment type="caution">
    <text evidence="1">The sequence shown here is derived from an EMBL/GenBank/DDBJ whole genome shotgun (WGS) entry which is preliminary data.</text>
</comment>
<protein>
    <submittedName>
        <fullName evidence="1">Uncharacterized protein</fullName>
    </submittedName>
</protein>